<keyword evidence="2" id="KW-1185">Reference proteome</keyword>
<reference evidence="1 2" key="1">
    <citation type="submission" date="2016-08" db="EMBL/GenBank/DDBJ databases">
        <authorList>
            <person name="Seilhamer J.J."/>
        </authorList>
    </citation>
    <scope>NUCLEOTIDE SEQUENCE [LARGE SCALE GENOMIC DNA]</scope>
    <source>
        <strain evidence="1 2">A37T2</strain>
    </source>
</reference>
<dbReference type="AlphaFoldDB" id="A0A1C4DE25"/>
<name>A0A1C4DE25_9BACT</name>
<organism evidence="1 2">
    <name type="scientific">Chitinophaga costaii</name>
    <dbReference type="NCBI Taxonomy" id="1335309"/>
    <lineage>
        <taxon>Bacteria</taxon>
        <taxon>Pseudomonadati</taxon>
        <taxon>Bacteroidota</taxon>
        <taxon>Chitinophagia</taxon>
        <taxon>Chitinophagales</taxon>
        <taxon>Chitinophagaceae</taxon>
        <taxon>Chitinophaga</taxon>
    </lineage>
</organism>
<protein>
    <submittedName>
        <fullName evidence="1">Uncharacterized protein</fullName>
    </submittedName>
</protein>
<sequence length="51" mass="5527">MLCILAASILLLSCINMNPLKSGMVAPLHLFPFEGGRGMTFALITRTDHPL</sequence>
<evidence type="ECO:0000313" key="1">
    <source>
        <dbReference type="EMBL" id="SCC29625.1"/>
    </source>
</evidence>
<proteinExistence type="predicted"/>
<gene>
    <name evidence="1" type="ORF">GA0116948_105228</name>
</gene>
<dbReference type="Proteomes" id="UP000242818">
    <property type="component" value="Unassembled WGS sequence"/>
</dbReference>
<accession>A0A1C4DE25</accession>
<evidence type="ECO:0000313" key="2">
    <source>
        <dbReference type="Proteomes" id="UP000242818"/>
    </source>
</evidence>
<dbReference type="EMBL" id="FMAR01000005">
    <property type="protein sequence ID" value="SCC29625.1"/>
    <property type="molecule type" value="Genomic_DNA"/>
</dbReference>